<dbReference type="Proteomes" id="UP000325255">
    <property type="component" value="Unassembled WGS sequence"/>
</dbReference>
<sequence>MRGGERRRCDGRGGGPGHGRGAREAGATVTLPEPRANPLLIGHAAAEAAMLEALRGGRLHHAWLITGPPGIGKATLAFRFARRLLAGGEEALALPETHPTFRRVAAGTHADLLTIERAWDPKRKKLRGEIVADDVRAVSEFLRLTPAEGGWRVVVLDGAEEMNRHAANALLKVLEEPPARAVLLLVSAAAGRLLPTIRSRCRRLRLSPLAEEEVRDLLDRALPGTDAEERARLASMAEGSPGRALALAEGGGVALADLVSQVIERLPGLGAGQAHEVADTVARDEDSFATFMDLLRGTVASAVRDAARGRADPDQARLLGARPLDAWVEVWHALTRLQDETQAFYLDRRQAIVSGLGLLAGTAPRMS</sequence>
<dbReference type="InterPro" id="IPR027417">
    <property type="entry name" value="P-loop_NTPase"/>
</dbReference>
<dbReference type="EC" id="2.7.7.7" evidence="2"/>
<dbReference type="SUPFAM" id="SSF52540">
    <property type="entry name" value="P-loop containing nucleoside triphosphate hydrolases"/>
    <property type="match status" value="1"/>
</dbReference>
<dbReference type="InterPro" id="IPR050238">
    <property type="entry name" value="DNA_Rep/Repair_Clamp_Loader"/>
</dbReference>
<keyword evidence="2" id="KW-0548">Nucleotidyltransferase</keyword>
<dbReference type="InterPro" id="IPR004622">
    <property type="entry name" value="DNA_pol_HolB"/>
</dbReference>
<feature type="compositionally biased region" description="Basic and acidic residues" evidence="1">
    <location>
        <begin position="1"/>
        <end position="11"/>
    </location>
</feature>
<organism evidence="2 3">
    <name type="scientific">Rhodovastum atsumiense</name>
    <dbReference type="NCBI Taxonomy" id="504468"/>
    <lineage>
        <taxon>Bacteria</taxon>
        <taxon>Pseudomonadati</taxon>
        <taxon>Pseudomonadota</taxon>
        <taxon>Alphaproteobacteria</taxon>
        <taxon>Acetobacterales</taxon>
        <taxon>Acetobacteraceae</taxon>
        <taxon>Rhodovastum</taxon>
    </lineage>
</organism>
<dbReference type="PANTHER" id="PTHR11669:SF8">
    <property type="entry name" value="DNA POLYMERASE III SUBUNIT DELTA"/>
    <property type="match status" value="1"/>
</dbReference>
<evidence type="ECO:0000256" key="1">
    <source>
        <dbReference type="SAM" id="MobiDB-lite"/>
    </source>
</evidence>
<dbReference type="GO" id="GO:0009360">
    <property type="term" value="C:DNA polymerase III complex"/>
    <property type="evidence" value="ECO:0007669"/>
    <property type="project" value="TreeGrafter"/>
</dbReference>
<dbReference type="EMBL" id="VWPK01000018">
    <property type="protein sequence ID" value="KAA5611739.1"/>
    <property type="molecule type" value="Genomic_DNA"/>
</dbReference>
<dbReference type="GO" id="GO:0008408">
    <property type="term" value="F:3'-5' exonuclease activity"/>
    <property type="evidence" value="ECO:0007669"/>
    <property type="project" value="InterPro"/>
</dbReference>
<feature type="region of interest" description="Disordered" evidence="1">
    <location>
        <begin position="1"/>
        <end position="29"/>
    </location>
</feature>
<gene>
    <name evidence="2" type="ORF">F1189_13160</name>
</gene>
<keyword evidence="3" id="KW-1185">Reference proteome</keyword>
<dbReference type="AlphaFoldDB" id="A0A5M6IUW1"/>
<comment type="caution">
    <text evidence="2">The sequence shown here is derived from an EMBL/GenBank/DDBJ whole genome shotgun (WGS) entry which is preliminary data.</text>
</comment>
<keyword evidence="2" id="KW-0808">Transferase</keyword>
<dbReference type="Pfam" id="PF13177">
    <property type="entry name" value="DNA_pol3_delta2"/>
    <property type="match status" value="1"/>
</dbReference>
<evidence type="ECO:0000313" key="3">
    <source>
        <dbReference type="Proteomes" id="UP000325255"/>
    </source>
</evidence>
<reference evidence="2 3" key="1">
    <citation type="submission" date="2019-09" db="EMBL/GenBank/DDBJ databases">
        <title>Genome sequence of Rhodovastum atsumiense, a diverse member of the Acetobacteraceae family of non-sulfur purple photosynthetic bacteria.</title>
        <authorList>
            <person name="Meyer T."/>
            <person name="Kyndt J."/>
        </authorList>
    </citation>
    <scope>NUCLEOTIDE SEQUENCE [LARGE SCALE GENOMIC DNA]</scope>
    <source>
        <strain evidence="2 3">DSM 21279</strain>
    </source>
</reference>
<dbReference type="GO" id="GO:0006261">
    <property type="term" value="P:DNA-templated DNA replication"/>
    <property type="evidence" value="ECO:0007669"/>
    <property type="project" value="TreeGrafter"/>
</dbReference>
<accession>A0A5M6IUW1</accession>
<protein>
    <submittedName>
        <fullName evidence="2">DNA polymerase III subunit delta</fullName>
        <ecNumber evidence="2">2.7.7.7</ecNumber>
    </submittedName>
</protein>
<dbReference type="GO" id="GO:0003887">
    <property type="term" value="F:DNA-directed DNA polymerase activity"/>
    <property type="evidence" value="ECO:0007669"/>
    <property type="project" value="UniProtKB-EC"/>
</dbReference>
<dbReference type="PANTHER" id="PTHR11669">
    <property type="entry name" value="REPLICATION FACTOR C / DNA POLYMERASE III GAMMA-TAU SUBUNIT"/>
    <property type="match status" value="1"/>
</dbReference>
<dbReference type="Gene3D" id="3.40.50.300">
    <property type="entry name" value="P-loop containing nucleotide triphosphate hydrolases"/>
    <property type="match status" value="1"/>
</dbReference>
<dbReference type="NCBIfam" id="TIGR00678">
    <property type="entry name" value="holB"/>
    <property type="match status" value="1"/>
</dbReference>
<evidence type="ECO:0000313" key="2">
    <source>
        <dbReference type="EMBL" id="KAA5611739.1"/>
    </source>
</evidence>
<dbReference type="NCBIfam" id="NF005677">
    <property type="entry name" value="PRK07471.1"/>
    <property type="match status" value="1"/>
</dbReference>
<dbReference type="OrthoDB" id="9811073at2"/>
<name>A0A5M6IUW1_9PROT</name>
<proteinExistence type="predicted"/>